<feature type="non-terminal residue" evidence="1">
    <location>
        <position position="1"/>
    </location>
</feature>
<sequence length="364" mass="41966">NKVSGKIRLGDKVDGDVLTRVTDLLPHRLKSKFEIITEYTYTDTDISISEKLSLAMLSKIPFVVLGDRHYLQHLKKLGFKTFDLFWSEEYDNKNEDDRISSLASTINDIISFFDCDTDEYNNTIYSKEMNEILEHNYIHYKDVYAPTIADRIFKTLSINEKDTDMTNNKEENITQNSMTLSKLMTNHFDNFKQNYPEIAECKELMGFHGPGLGEAMTNGFWRNNIRMLDALGLSMNGLASNSNPAILDLGTQFGLFPHFLNSIGLIDVSYTNSVEEASADIGDLQLVWDKLKSSNAEGTQMPIPLHIRQQEHFILPKKYDLIICTTTNVLWKTDKVLRFHNHRLDFGYYVMDKDDKSHSFFTPY</sequence>
<evidence type="ECO:0000313" key="1">
    <source>
        <dbReference type="EMBL" id="SVC63143.1"/>
    </source>
</evidence>
<reference evidence="1" key="1">
    <citation type="submission" date="2018-05" db="EMBL/GenBank/DDBJ databases">
        <authorList>
            <person name="Lanie J.A."/>
            <person name="Ng W.-L."/>
            <person name="Kazmierczak K.M."/>
            <person name="Andrzejewski T.M."/>
            <person name="Davidsen T.M."/>
            <person name="Wayne K.J."/>
            <person name="Tettelin H."/>
            <person name="Glass J.I."/>
            <person name="Rusch D."/>
            <person name="Podicherti R."/>
            <person name="Tsui H.-C.T."/>
            <person name="Winkler M.E."/>
        </authorList>
    </citation>
    <scope>NUCLEOTIDE SEQUENCE</scope>
</reference>
<feature type="non-terminal residue" evidence="1">
    <location>
        <position position="364"/>
    </location>
</feature>
<name>A0A382NPN8_9ZZZZ</name>
<dbReference type="AlphaFoldDB" id="A0A382NPN8"/>
<proteinExistence type="predicted"/>
<protein>
    <submittedName>
        <fullName evidence="1">Uncharacterized protein</fullName>
    </submittedName>
</protein>
<dbReference type="EMBL" id="UINC01101928">
    <property type="protein sequence ID" value="SVC63143.1"/>
    <property type="molecule type" value="Genomic_DNA"/>
</dbReference>
<gene>
    <name evidence="1" type="ORF">METZ01_LOCUS315997</name>
</gene>
<accession>A0A382NPN8</accession>
<organism evidence="1">
    <name type="scientific">marine metagenome</name>
    <dbReference type="NCBI Taxonomy" id="408172"/>
    <lineage>
        <taxon>unclassified sequences</taxon>
        <taxon>metagenomes</taxon>
        <taxon>ecological metagenomes</taxon>
    </lineage>
</organism>